<dbReference type="PANTHER" id="PTHR30006:SF2">
    <property type="entry name" value="ABC TRANSPORTER SUBSTRATE-BINDING PROTEIN"/>
    <property type="match status" value="1"/>
</dbReference>
<accession>A0A367FLZ7</accession>
<evidence type="ECO:0000313" key="3">
    <source>
        <dbReference type="Proteomes" id="UP000253094"/>
    </source>
</evidence>
<dbReference type="GO" id="GO:0015888">
    <property type="term" value="P:thiamine transport"/>
    <property type="evidence" value="ECO:0007669"/>
    <property type="project" value="TreeGrafter"/>
</dbReference>
<name>A0A367FLZ7_9ACTN</name>
<evidence type="ECO:0000256" key="1">
    <source>
        <dbReference type="ARBA" id="ARBA00022729"/>
    </source>
</evidence>
<dbReference type="SUPFAM" id="SSF53850">
    <property type="entry name" value="Periplasmic binding protein-like II"/>
    <property type="match status" value="1"/>
</dbReference>
<dbReference type="Gene3D" id="3.40.190.10">
    <property type="entry name" value="Periplasmic binding protein-like II"/>
    <property type="match status" value="3"/>
</dbReference>
<dbReference type="GO" id="GO:0030288">
    <property type="term" value="C:outer membrane-bounded periplasmic space"/>
    <property type="evidence" value="ECO:0007669"/>
    <property type="project" value="TreeGrafter"/>
</dbReference>
<protein>
    <submittedName>
        <fullName evidence="2">ABC transporter substrate-binding protein</fullName>
    </submittedName>
</protein>
<dbReference type="PANTHER" id="PTHR30006">
    <property type="entry name" value="THIAMINE-BINDING PERIPLASMIC PROTEIN-RELATED"/>
    <property type="match status" value="1"/>
</dbReference>
<dbReference type="Proteomes" id="UP000253094">
    <property type="component" value="Unassembled WGS sequence"/>
</dbReference>
<dbReference type="PROSITE" id="PS51257">
    <property type="entry name" value="PROKAR_LIPOPROTEIN"/>
    <property type="match status" value="1"/>
</dbReference>
<organism evidence="2 3">
    <name type="scientific">Sphaerisporangium album</name>
    <dbReference type="NCBI Taxonomy" id="509200"/>
    <lineage>
        <taxon>Bacteria</taxon>
        <taxon>Bacillati</taxon>
        <taxon>Actinomycetota</taxon>
        <taxon>Actinomycetes</taxon>
        <taxon>Streptosporangiales</taxon>
        <taxon>Streptosporangiaceae</taxon>
        <taxon>Sphaerisporangium</taxon>
    </lineage>
</organism>
<keyword evidence="3" id="KW-1185">Reference proteome</keyword>
<evidence type="ECO:0000313" key="2">
    <source>
        <dbReference type="EMBL" id="RCG31418.1"/>
    </source>
</evidence>
<dbReference type="GO" id="GO:0030975">
    <property type="term" value="F:thiamine binding"/>
    <property type="evidence" value="ECO:0007669"/>
    <property type="project" value="TreeGrafter"/>
</dbReference>
<reference evidence="2 3" key="1">
    <citation type="submission" date="2018-06" db="EMBL/GenBank/DDBJ databases">
        <title>Sphaerisporangium craniellae sp. nov., isolated from a marine sponge in the South China Sea.</title>
        <authorList>
            <person name="Li L."/>
        </authorList>
    </citation>
    <scope>NUCLEOTIDE SEQUENCE [LARGE SCALE GENOMIC DNA]</scope>
    <source>
        <strain evidence="2 3">CCTCC AA 208026</strain>
    </source>
</reference>
<sequence length="363" mass="39030">MRFVTPRRTAAVALLATAVAGCSSGTAPEKKLPPVNPRAASLAEGFGTMDRLVEAARKEGALTLVGVPRDWVNYGAVIDRFSGEYGVRVTVVEPGASSQREIDVSKAAPAGQAPDVFDLGMDVAIANAQRFAPYKVTAWQDIPDTVKDLKGHWYAGYGGYMSIGYDPRKVPAPKTFADLLRPGYAVALPGDPLRTAAAFNGVMAASLQGGRPEAKRGLEFFGKLKQGGGFRLPSQANTLVDWDYVNAAKAAETAGDDKPAWKVVIPSGAVLASYYVQAINKRAPHPAAARLWQEFLYTDEVQNLFLKGFARPARMEALEMKGKLDRQAAARLPLVPGAPVLLTVPQADEAKTFLKENWARTMK</sequence>
<keyword evidence="1" id="KW-0732">Signal</keyword>
<proteinExistence type="predicted"/>
<dbReference type="OrthoDB" id="366726at2"/>
<dbReference type="EMBL" id="QOIL01000005">
    <property type="protein sequence ID" value="RCG31418.1"/>
    <property type="molecule type" value="Genomic_DNA"/>
</dbReference>
<dbReference type="GO" id="GO:0030976">
    <property type="term" value="F:thiamine pyrophosphate binding"/>
    <property type="evidence" value="ECO:0007669"/>
    <property type="project" value="TreeGrafter"/>
</dbReference>
<dbReference type="AlphaFoldDB" id="A0A367FLZ7"/>
<comment type="caution">
    <text evidence="2">The sequence shown here is derived from an EMBL/GenBank/DDBJ whole genome shotgun (WGS) entry which is preliminary data.</text>
</comment>
<gene>
    <name evidence="2" type="ORF">DQ384_11980</name>
</gene>
<dbReference type="Pfam" id="PF13343">
    <property type="entry name" value="SBP_bac_6"/>
    <property type="match status" value="1"/>
</dbReference>